<dbReference type="SUPFAM" id="SSF51556">
    <property type="entry name" value="Metallo-dependent hydrolases"/>
    <property type="match status" value="1"/>
</dbReference>
<dbReference type="Pfam" id="PF01026">
    <property type="entry name" value="TatD_DNase"/>
    <property type="match status" value="1"/>
</dbReference>
<dbReference type="PATRIC" id="fig|1618402.3.peg.347"/>
<evidence type="ECO:0000256" key="2">
    <source>
        <dbReference type="ARBA" id="ARBA00022801"/>
    </source>
</evidence>
<dbReference type="InterPro" id="IPR001130">
    <property type="entry name" value="TatD-like"/>
</dbReference>
<dbReference type="GO" id="GO:0005829">
    <property type="term" value="C:cytosol"/>
    <property type="evidence" value="ECO:0007669"/>
    <property type="project" value="TreeGrafter"/>
</dbReference>
<feature type="binding site" evidence="3">
    <location>
        <position position="6"/>
    </location>
    <ligand>
        <name>a divalent metal cation</name>
        <dbReference type="ChEBI" id="CHEBI:60240"/>
        <label>1</label>
    </ligand>
</feature>
<dbReference type="PANTHER" id="PTHR46124:SF2">
    <property type="entry name" value="D-AMINOACYL-TRNA DEACYLASE"/>
    <property type="match status" value="1"/>
</dbReference>
<sequence>MLTDTHCHLQDAKLSETKDVLSRALQAGVERVISPMTELWSWDEVRGLIETNEPVYALVGIHPEELEEVGPLSLEMKRMEEILKHPKVVGVGEMGLDFYYDKEKKSKKKQLEFFRAQMELAVNLGVPVAIHMREAETEMREALAGLKKMPAGQFHCFAGSEEFLKEILEMGFYVSFCGNVTYKGAENLRNLVKKVPLERLLLETDSPYLSPEPLRGTVNEPANVKIIAEFIANLRGESFEKVAQQTQQNTNYVYFP</sequence>
<dbReference type="Gene3D" id="3.20.20.140">
    <property type="entry name" value="Metal-dependent hydrolases"/>
    <property type="match status" value="1"/>
</dbReference>
<name>A0A0G1GWA1_9BACT</name>
<dbReference type="PROSITE" id="PS01091">
    <property type="entry name" value="TATD_3"/>
    <property type="match status" value="1"/>
</dbReference>
<feature type="binding site" evidence="3">
    <location>
        <position position="8"/>
    </location>
    <ligand>
        <name>a divalent metal cation</name>
        <dbReference type="ChEBI" id="CHEBI:60240"/>
        <label>1</label>
    </ligand>
</feature>
<feature type="binding site" evidence="3">
    <location>
        <position position="131"/>
    </location>
    <ligand>
        <name>a divalent metal cation</name>
        <dbReference type="ChEBI" id="CHEBI:60240"/>
        <label>2</label>
    </ligand>
</feature>
<keyword evidence="2" id="KW-0378">Hydrolase</keyword>
<comment type="caution">
    <text evidence="4">The sequence shown here is derived from an EMBL/GenBank/DDBJ whole genome shotgun (WGS) entry which is preliminary data.</text>
</comment>
<reference evidence="4 5" key="1">
    <citation type="journal article" date="2015" name="Nature">
        <title>rRNA introns, odd ribosomes, and small enigmatic genomes across a large radiation of phyla.</title>
        <authorList>
            <person name="Brown C.T."/>
            <person name="Hug L.A."/>
            <person name="Thomas B.C."/>
            <person name="Sharon I."/>
            <person name="Castelle C.J."/>
            <person name="Singh A."/>
            <person name="Wilkins M.J."/>
            <person name="Williams K.H."/>
            <person name="Banfield J.F."/>
        </authorList>
    </citation>
    <scope>NUCLEOTIDE SEQUENCE [LARGE SCALE GENOMIC DNA]</scope>
</reference>
<evidence type="ECO:0008006" key="6">
    <source>
        <dbReference type="Google" id="ProtNLM"/>
    </source>
</evidence>
<feature type="binding site" evidence="3">
    <location>
        <position position="205"/>
    </location>
    <ligand>
        <name>a divalent metal cation</name>
        <dbReference type="ChEBI" id="CHEBI:60240"/>
        <label>1</label>
    </ligand>
</feature>
<dbReference type="NCBIfam" id="TIGR00010">
    <property type="entry name" value="YchF/TatD family DNA exonuclease"/>
    <property type="match status" value="1"/>
</dbReference>
<accession>A0A0G1GWA1</accession>
<evidence type="ECO:0000313" key="4">
    <source>
        <dbReference type="EMBL" id="KKT38935.1"/>
    </source>
</evidence>
<dbReference type="PIRSF" id="PIRSF005902">
    <property type="entry name" value="DNase_TatD"/>
    <property type="match status" value="1"/>
</dbReference>
<dbReference type="GO" id="GO:0004536">
    <property type="term" value="F:DNA nuclease activity"/>
    <property type="evidence" value="ECO:0007669"/>
    <property type="project" value="InterPro"/>
</dbReference>
<protein>
    <recommendedName>
        <fullName evidence="6">Hydrolase, TatD family</fullName>
    </recommendedName>
</protein>
<dbReference type="EMBL" id="LCHQ01000010">
    <property type="protein sequence ID" value="KKT38935.1"/>
    <property type="molecule type" value="Genomic_DNA"/>
</dbReference>
<dbReference type="FunFam" id="3.20.20.140:FF:000005">
    <property type="entry name" value="TatD family hydrolase"/>
    <property type="match status" value="1"/>
</dbReference>
<organism evidence="4 5">
    <name type="scientific">Candidatus Collierbacteria bacterium GW2011_GWF1_44_12</name>
    <dbReference type="NCBI Taxonomy" id="1618402"/>
    <lineage>
        <taxon>Bacteria</taxon>
        <taxon>Candidatus Collieribacteriota</taxon>
    </lineage>
</organism>
<dbReference type="CDD" id="cd01310">
    <property type="entry name" value="TatD_DNAse"/>
    <property type="match status" value="1"/>
</dbReference>
<feature type="binding site" evidence="3">
    <location>
        <position position="155"/>
    </location>
    <ligand>
        <name>a divalent metal cation</name>
        <dbReference type="ChEBI" id="CHEBI:60240"/>
        <label>2</label>
    </ligand>
</feature>
<dbReference type="InterPro" id="IPR032466">
    <property type="entry name" value="Metal_Hydrolase"/>
</dbReference>
<dbReference type="InterPro" id="IPR015991">
    <property type="entry name" value="TatD/YcfH-like"/>
</dbReference>
<evidence type="ECO:0000256" key="1">
    <source>
        <dbReference type="ARBA" id="ARBA00022723"/>
    </source>
</evidence>
<dbReference type="Proteomes" id="UP000034097">
    <property type="component" value="Unassembled WGS sequence"/>
</dbReference>
<keyword evidence="1 3" id="KW-0479">Metal-binding</keyword>
<dbReference type="GO" id="GO:0046872">
    <property type="term" value="F:metal ion binding"/>
    <property type="evidence" value="ECO:0007669"/>
    <property type="project" value="UniProtKB-KW"/>
</dbReference>
<feature type="binding site" evidence="3">
    <location>
        <position position="93"/>
    </location>
    <ligand>
        <name>a divalent metal cation</name>
        <dbReference type="ChEBI" id="CHEBI:60240"/>
        <label>1</label>
    </ligand>
</feature>
<dbReference type="AlphaFoldDB" id="A0A0G1GWA1"/>
<evidence type="ECO:0000313" key="5">
    <source>
        <dbReference type="Proteomes" id="UP000034097"/>
    </source>
</evidence>
<dbReference type="GO" id="GO:0016788">
    <property type="term" value="F:hydrolase activity, acting on ester bonds"/>
    <property type="evidence" value="ECO:0007669"/>
    <property type="project" value="InterPro"/>
</dbReference>
<gene>
    <name evidence="4" type="ORF">UW26_C0010G0029</name>
</gene>
<evidence type="ECO:0000256" key="3">
    <source>
        <dbReference type="PIRSR" id="PIRSR005902-1"/>
    </source>
</evidence>
<dbReference type="InterPro" id="IPR018228">
    <property type="entry name" value="DNase_TatD-rel_CS"/>
</dbReference>
<dbReference type="PANTHER" id="PTHR46124">
    <property type="entry name" value="D-AMINOACYL-TRNA DEACYLASE"/>
    <property type="match status" value="1"/>
</dbReference>
<proteinExistence type="predicted"/>